<protein>
    <submittedName>
        <fullName evidence="2">Uncharacterized protein</fullName>
    </submittedName>
</protein>
<accession>A0AAU9TFI1</accession>
<name>A0AAU9TFI1_EUPED</name>
<evidence type="ECO:0000313" key="3">
    <source>
        <dbReference type="Proteomes" id="UP001153954"/>
    </source>
</evidence>
<dbReference type="InterPro" id="IPR010562">
    <property type="entry name" value="Haemolymph_juvenile_hormone-bd"/>
</dbReference>
<feature type="chain" id="PRO_5043706676" evidence="1">
    <location>
        <begin position="20"/>
        <end position="238"/>
    </location>
</feature>
<dbReference type="PANTHER" id="PTHR11008:SF32">
    <property type="entry name" value="CIRCADIAN CLOCK-CONTROLLED PROTEIN DAYWAKE-RELATED"/>
    <property type="match status" value="1"/>
</dbReference>
<feature type="signal peptide" evidence="1">
    <location>
        <begin position="1"/>
        <end position="19"/>
    </location>
</feature>
<dbReference type="PANTHER" id="PTHR11008">
    <property type="entry name" value="PROTEIN TAKEOUT-LIKE PROTEIN"/>
    <property type="match status" value="1"/>
</dbReference>
<gene>
    <name evidence="2" type="ORF">EEDITHA_LOCUS1371</name>
</gene>
<proteinExistence type="predicted"/>
<reference evidence="2" key="1">
    <citation type="submission" date="2022-03" db="EMBL/GenBank/DDBJ databases">
        <authorList>
            <person name="Tunstrom K."/>
        </authorList>
    </citation>
    <scope>NUCLEOTIDE SEQUENCE</scope>
</reference>
<keyword evidence="1" id="KW-0732">Signal</keyword>
<dbReference type="EMBL" id="CAKOGL010000003">
    <property type="protein sequence ID" value="CAH2084837.1"/>
    <property type="molecule type" value="Genomic_DNA"/>
</dbReference>
<dbReference type="Gene3D" id="3.15.10.30">
    <property type="entry name" value="Haemolymph juvenile hormone binding protein"/>
    <property type="match status" value="1"/>
</dbReference>
<dbReference type="InterPro" id="IPR038606">
    <property type="entry name" value="To_sf"/>
</dbReference>
<keyword evidence="3" id="KW-1185">Reference proteome</keyword>
<evidence type="ECO:0000313" key="2">
    <source>
        <dbReference type="EMBL" id="CAH2084837.1"/>
    </source>
</evidence>
<dbReference type="Pfam" id="PF06585">
    <property type="entry name" value="JHBP"/>
    <property type="match status" value="1"/>
</dbReference>
<dbReference type="SMART" id="SM00700">
    <property type="entry name" value="JHBP"/>
    <property type="match status" value="1"/>
</dbReference>
<dbReference type="GO" id="GO:0005615">
    <property type="term" value="C:extracellular space"/>
    <property type="evidence" value="ECO:0007669"/>
    <property type="project" value="TreeGrafter"/>
</dbReference>
<dbReference type="AlphaFoldDB" id="A0AAU9TFI1"/>
<sequence>MGPLLYFALSVIQLSSILATEQIPLKCFLQDYNFFNIFDTSAVKTSSNVVPKTHSLHFDTVTVNSAGFDIDGWKHDGTNIKFQGLNDAILDEFGFNFTAKVLQLTFHTDMVVTYDYKSSGTLFSTPINGEGFAEVSLKNIQVSFIVPFDIKKDNDKKFIELKSFNYSYDIRDNATFKFLSLTSTNKELSESIEQQINQRWKYLTVHFGKVFYDSLAEKIFNVLKNYVMNFPLKNFGEC</sequence>
<comment type="caution">
    <text evidence="2">The sequence shown here is derived from an EMBL/GenBank/DDBJ whole genome shotgun (WGS) entry which is preliminary data.</text>
</comment>
<evidence type="ECO:0000256" key="1">
    <source>
        <dbReference type="SAM" id="SignalP"/>
    </source>
</evidence>
<dbReference type="Proteomes" id="UP001153954">
    <property type="component" value="Unassembled WGS sequence"/>
</dbReference>
<organism evidence="2 3">
    <name type="scientific">Euphydryas editha</name>
    <name type="common">Edith's checkerspot</name>
    <dbReference type="NCBI Taxonomy" id="104508"/>
    <lineage>
        <taxon>Eukaryota</taxon>
        <taxon>Metazoa</taxon>
        <taxon>Ecdysozoa</taxon>
        <taxon>Arthropoda</taxon>
        <taxon>Hexapoda</taxon>
        <taxon>Insecta</taxon>
        <taxon>Pterygota</taxon>
        <taxon>Neoptera</taxon>
        <taxon>Endopterygota</taxon>
        <taxon>Lepidoptera</taxon>
        <taxon>Glossata</taxon>
        <taxon>Ditrysia</taxon>
        <taxon>Papilionoidea</taxon>
        <taxon>Nymphalidae</taxon>
        <taxon>Nymphalinae</taxon>
        <taxon>Euphydryas</taxon>
    </lineage>
</organism>